<dbReference type="VEuPathDB" id="FungiDB:BLGHR1_14600"/>
<accession>A0A383UVQ0</accession>
<dbReference type="AlphaFoldDB" id="A0A383UVQ0"/>
<proteinExistence type="predicted"/>
<protein>
    <submittedName>
        <fullName evidence="1">Uncharacterized protein</fullName>
    </submittedName>
</protein>
<reference evidence="1 2" key="1">
    <citation type="submission" date="2017-11" db="EMBL/GenBank/DDBJ databases">
        <authorList>
            <person name="Kracher B."/>
        </authorList>
    </citation>
    <scope>NUCLEOTIDE SEQUENCE [LARGE SCALE GENOMIC DNA]</scope>
    <source>
        <strain evidence="1 2">RACE1</strain>
    </source>
</reference>
<evidence type="ECO:0000313" key="1">
    <source>
        <dbReference type="EMBL" id="SZF03806.1"/>
    </source>
</evidence>
<sequence length="67" mass="7776">MSEWSGIESCGFITEQNTESNTRRGTKKILRIEKVIRIPSDPKILQARAWIGNTWLHLKIIIKIDIK</sequence>
<evidence type="ECO:0000313" key="2">
    <source>
        <dbReference type="Proteomes" id="UP000275772"/>
    </source>
</evidence>
<gene>
    <name evidence="1" type="ORF">BLGHR1_14600</name>
</gene>
<organism evidence="1 2">
    <name type="scientific">Blumeria hordei</name>
    <name type="common">Barley powdery mildew</name>
    <name type="synonym">Blumeria graminis f. sp. hordei</name>
    <dbReference type="NCBI Taxonomy" id="2867405"/>
    <lineage>
        <taxon>Eukaryota</taxon>
        <taxon>Fungi</taxon>
        <taxon>Dikarya</taxon>
        <taxon>Ascomycota</taxon>
        <taxon>Pezizomycotina</taxon>
        <taxon>Leotiomycetes</taxon>
        <taxon>Erysiphales</taxon>
        <taxon>Erysiphaceae</taxon>
        <taxon>Blumeria</taxon>
    </lineage>
</organism>
<dbReference type="Proteomes" id="UP000275772">
    <property type="component" value="Unassembled WGS sequence"/>
</dbReference>
<dbReference type="EMBL" id="UNSH01000056">
    <property type="protein sequence ID" value="SZF03806.1"/>
    <property type="molecule type" value="Genomic_DNA"/>
</dbReference>
<name>A0A383UVQ0_BLUHO</name>